<gene>
    <name evidence="1" type="ORF">HOLleu_03224</name>
</gene>
<name>A0A9Q1CRP0_HOLLE</name>
<organism evidence="1 2">
    <name type="scientific">Holothuria leucospilota</name>
    <name type="common">Black long sea cucumber</name>
    <name type="synonym">Mertensiothuria leucospilota</name>
    <dbReference type="NCBI Taxonomy" id="206669"/>
    <lineage>
        <taxon>Eukaryota</taxon>
        <taxon>Metazoa</taxon>
        <taxon>Echinodermata</taxon>
        <taxon>Eleutherozoa</taxon>
        <taxon>Echinozoa</taxon>
        <taxon>Holothuroidea</taxon>
        <taxon>Aspidochirotacea</taxon>
        <taxon>Aspidochirotida</taxon>
        <taxon>Holothuriidae</taxon>
        <taxon>Holothuria</taxon>
    </lineage>
</organism>
<reference evidence="1" key="1">
    <citation type="submission" date="2021-10" db="EMBL/GenBank/DDBJ databases">
        <title>Tropical sea cucumber genome reveals ecological adaptation and Cuvierian tubules defense mechanism.</title>
        <authorList>
            <person name="Chen T."/>
        </authorList>
    </citation>
    <scope>NUCLEOTIDE SEQUENCE</scope>
    <source>
        <strain evidence="1">Nanhai2018</strain>
        <tissue evidence="1">Muscle</tissue>
    </source>
</reference>
<proteinExistence type="predicted"/>
<dbReference type="EMBL" id="JAIZAY010000001">
    <property type="protein sequence ID" value="KAJ8050141.1"/>
    <property type="molecule type" value="Genomic_DNA"/>
</dbReference>
<sequence length="152" mass="17366">MDTGFFPVRLCKAFTSAVLFGVDSVTTEDLFNSFKRYISVQEADILDVAFSSFHELSTDQRDDLMDMLEGFEVRSVPKSKSHLNEVVKGICHKELNQKPKYILDCLAYTCKDLTKKDGFKSAKDVEKFFDKLKPTPKKLFSCCNVVLKINMK</sequence>
<comment type="caution">
    <text evidence="1">The sequence shown here is derived from an EMBL/GenBank/DDBJ whole genome shotgun (WGS) entry which is preliminary data.</text>
</comment>
<evidence type="ECO:0000313" key="1">
    <source>
        <dbReference type="EMBL" id="KAJ8050141.1"/>
    </source>
</evidence>
<accession>A0A9Q1CRP0</accession>
<dbReference type="AlphaFoldDB" id="A0A9Q1CRP0"/>
<dbReference type="Proteomes" id="UP001152320">
    <property type="component" value="Chromosome 1"/>
</dbReference>
<dbReference type="OrthoDB" id="10038899at2759"/>
<protein>
    <submittedName>
        <fullName evidence="1">Uncharacterized protein</fullName>
    </submittedName>
</protein>
<keyword evidence="2" id="KW-1185">Reference proteome</keyword>
<evidence type="ECO:0000313" key="2">
    <source>
        <dbReference type="Proteomes" id="UP001152320"/>
    </source>
</evidence>